<proteinExistence type="predicted"/>
<sequence length="112" mass="12752">MRFSKAYHPKADGLAERMIQTLEDMVNQSCAYGLELKNCDGLTNYWCTLLTALKLAYKTSIHAITNQTAAIVAKEWNPKLPQDSLRKDLVDIHPTVSSFKAIIDKYRKHAIR</sequence>
<evidence type="ECO:0000313" key="1">
    <source>
        <dbReference type="EMBL" id="MBW0550928.1"/>
    </source>
</evidence>
<dbReference type="Proteomes" id="UP000765509">
    <property type="component" value="Unassembled WGS sequence"/>
</dbReference>
<protein>
    <recommendedName>
        <fullName evidence="3">Integrase catalytic domain-containing protein</fullName>
    </recommendedName>
</protein>
<dbReference type="GO" id="GO:0003676">
    <property type="term" value="F:nucleic acid binding"/>
    <property type="evidence" value="ECO:0007669"/>
    <property type="project" value="InterPro"/>
</dbReference>
<evidence type="ECO:0000313" key="2">
    <source>
        <dbReference type="Proteomes" id="UP000765509"/>
    </source>
</evidence>
<evidence type="ECO:0008006" key="3">
    <source>
        <dbReference type="Google" id="ProtNLM"/>
    </source>
</evidence>
<organism evidence="1 2">
    <name type="scientific">Austropuccinia psidii MF-1</name>
    <dbReference type="NCBI Taxonomy" id="1389203"/>
    <lineage>
        <taxon>Eukaryota</taxon>
        <taxon>Fungi</taxon>
        <taxon>Dikarya</taxon>
        <taxon>Basidiomycota</taxon>
        <taxon>Pucciniomycotina</taxon>
        <taxon>Pucciniomycetes</taxon>
        <taxon>Pucciniales</taxon>
        <taxon>Sphaerophragmiaceae</taxon>
        <taxon>Austropuccinia</taxon>
    </lineage>
</organism>
<dbReference type="EMBL" id="AVOT02056624">
    <property type="protein sequence ID" value="MBW0550928.1"/>
    <property type="molecule type" value="Genomic_DNA"/>
</dbReference>
<dbReference type="SUPFAM" id="SSF53098">
    <property type="entry name" value="Ribonuclease H-like"/>
    <property type="match status" value="1"/>
</dbReference>
<dbReference type="Gene3D" id="3.30.420.10">
    <property type="entry name" value="Ribonuclease H-like superfamily/Ribonuclease H"/>
    <property type="match status" value="1"/>
</dbReference>
<gene>
    <name evidence="1" type="ORF">O181_090643</name>
</gene>
<reference evidence="1" key="1">
    <citation type="submission" date="2021-03" db="EMBL/GenBank/DDBJ databases">
        <title>Draft genome sequence of rust myrtle Austropuccinia psidii MF-1, a brazilian biotype.</title>
        <authorList>
            <person name="Quecine M.C."/>
            <person name="Pachon D.M.R."/>
            <person name="Bonatelli M.L."/>
            <person name="Correr F.H."/>
            <person name="Franceschini L.M."/>
            <person name="Leite T.F."/>
            <person name="Margarido G.R.A."/>
            <person name="Almeida C.A."/>
            <person name="Ferrarezi J.A."/>
            <person name="Labate C.A."/>
        </authorList>
    </citation>
    <scope>NUCLEOTIDE SEQUENCE</scope>
    <source>
        <strain evidence="1">MF-1</strain>
    </source>
</reference>
<keyword evidence="2" id="KW-1185">Reference proteome</keyword>
<comment type="caution">
    <text evidence="1">The sequence shown here is derived from an EMBL/GenBank/DDBJ whole genome shotgun (WGS) entry which is preliminary data.</text>
</comment>
<accession>A0A9Q3IVE5</accession>
<dbReference type="AlphaFoldDB" id="A0A9Q3IVE5"/>
<dbReference type="InterPro" id="IPR012337">
    <property type="entry name" value="RNaseH-like_sf"/>
</dbReference>
<dbReference type="InterPro" id="IPR036397">
    <property type="entry name" value="RNaseH_sf"/>
</dbReference>
<name>A0A9Q3IVE5_9BASI</name>